<feature type="non-terminal residue" evidence="1">
    <location>
        <position position="1"/>
    </location>
</feature>
<organism evidence="1">
    <name type="scientific">marine sediment metagenome</name>
    <dbReference type="NCBI Taxonomy" id="412755"/>
    <lineage>
        <taxon>unclassified sequences</taxon>
        <taxon>metagenomes</taxon>
        <taxon>ecological metagenomes</taxon>
    </lineage>
</organism>
<protein>
    <submittedName>
        <fullName evidence="1">Uncharacterized protein</fullName>
    </submittedName>
</protein>
<dbReference type="AlphaFoldDB" id="X1L9Y0"/>
<reference evidence="1" key="1">
    <citation type="journal article" date="2014" name="Front. Microbiol.">
        <title>High frequency of phylogenetically diverse reductive dehalogenase-homologous genes in deep subseafloor sedimentary metagenomes.</title>
        <authorList>
            <person name="Kawai M."/>
            <person name="Futagami T."/>
            <person name="Toyoda A."/>
            <person name="Takaki Y."/>
            <person name="Nishi S."/>
            <person name="Hori S."/>
            <person name="Arai W."/>
            <person name="Tsubouchi T."/>
            <person name="Morono Y."/>
            <person name="Uchiyama I."/>
            <person name="Ito T."/>
            <person name="Fujiyama A."/>
            <person name="Inagaki F."/>
            <person name="Takami H."/>
        </authorList>
    </citation>
    <scope>NUCLEOTIDE SEQUENCE</scope>
    <source>
        <strain evidence="1">Expedition CK06-06</strain>
    </source>
</reference>
<accession>X1L9Y0</accession>
<sequence>LSCYLDNRKIIEVIDGAFLNGGIGIGVLEDGMKCEYKDVIVKKL</sequence>
<name>X1L9Y0_9ZZZZ</name>
<evidence type="ECO:0000313" key="1">
    <source>
        <dbReference type="EMBL" id="GAH99229.1"/>
    </source>
</evidence>
<comment type="caution">
    <text evidence="1">The sequence shown here is derived from an EMBL/GenBank/DDBJ whole genome shotgun (WGS) entry which is preliminary data.</text>
</comment>
<proteinExistence type="predicted"/>
<gene>
    <name evidence="1" type="ORF">S03H2_69666</name>
</gene>
<dbReference type="EMBL" id="BARU01046089">
    <property type="protein sequence ID" value="GAH99229.1"/>
    <property type="molecule type" value="Genomic_DNA"/>
</dbReference>